<keyword evidence="3" id="KW-0378">Hydrolase</keyword>
<dbReference type="Gene3D" id="1.20.120.580">
    <property type="entry name" value="bsu32300-like"/>
    <property type="match status" value="1"/>
</dbReference>
<organism evidence="5 6">
    <name type="scientific">Thermoactinomyces intermedius</name>
    <dbReference type="NCBI Taxonomy" id="2024"/>
    <lineage>
        <taxon>Bacteria</taxon>
        <taxon>Bacillati</taxon>
        <taxon>Bacillota</taxon>
        <taxon>Bacilli</taxon>
        <taxon>Bacillales</taxon>
        <taxon>Thermoactinomycetaceae</taxon>
        <taxon>Thermoactinomyces</taxon>
    </lineage>
</organism>
<dbReference type="PANTHER" id="PTHR33397:SF5">
    <property type="entry name" value="RNASE YUTE-RELATED"/>
    <property type="match status" value="1"/>
</dbReference>
<protein>
    <submittedName>
        <fullName evidence="5">DUF86 domain-containing protein</fullName>
    </submittedName>
</protein>
<comment type="caution">
    <text evidence="5">The sequence shown here is derived from an EMBL/GenBank/DDBJ whole genome shotgun (WGS) entry which is preliminary data.</text>
</comment>
<keyword evidence="1" id="KW-1277">Toxin-antitoxin system</keyword>
<evidence type="ECO:0000256" key="3">
    <source>
        <dbReference type="ARBA" id="ARBA00022801"/>
    </source>
</evidence>
<dbReference type="PANTHER" id="PTHR33397">
    <property type="entry name" value="UPF0331 PROTEIN YUTE"/>
    <property type="match status" value="1"/>
</dbReference>
<dbReference type="GO" id="GO:0016787">
    <property type="term" value="F:hydrolase activity"/>
    <property type="evidence" value="ECO:0007669"/>
    <property type="project" value="UniProtKB-KW"/>
</dbReference>
<accession>A0A8I1DFP7</accession>
<dbReference type="AlphaFoldDB" id="A0A8I1DFP7"/>
<keyword evidence="6" id="KW-1185">Reference proteome</keyword>
<gene>
    <name evidence="5" type="ORF">I8U20_10550</name>
</gene>
<evidence type="ECO:0000256" key="2">
    <source>
        <dbReference type="ARBA" id="ARBA00022722"/>
    </source>
</evidence>
<dbReference type="InterPro" id="IPR052379">
    <property type="entry name" value="Type_VII_TA_RNase"/>
</dbReference>
<dbReference type="InterPro" id="IPR008201">
    <property type="entry name" value="HepT-like"/>
</dbReference>
<name>A0A8I1DFP7_THEIN</name>
<proteinExistence type="inferred from homology"/>
<dbReference type="Pfam" id="PF01934">
    <property type="entry name" value="HepT-like"/>
    <property type="match status" value="1"/>
</dbReference>
<evidence type="ECO:0000313" key="6">
    <source>
        <dbReference type="Proteomes" id="UP000633619"/>
    </source>
</evidence>
<reference evidence="5 6" key="1">
    <citation type="submission" date="2020-12" db="EMBL/GenBank/DDBJ databases">
        <title>WGS of Thermoactinomyces spp.</title>
        <authorList>
            <person name="Cheng K."/>
        </authorList>
    </citation>
    <scope>NUCLEOTIDE SEQUENCE [LARGE SCALE GENOMIC DNA]</scope>
    <source>
        <strain evidence="6">CICC 10671\DSM 43846</strain>
    </source>
</reference>
<evidence type="ECO:0000256" key="4">
    <source>
        <dbReference type="ARBA" id="ARBA00024207"/>
    </source>
</evidence>
<evidence type="ECO:0000256" key="1">
    <source>
        <dbReference type="ARBA" id="ARBA00022649"/>
    </source>
</evidence>
<dbReference type="GO" id="GO:0110001">
    <property type="term" value="C:toxin-antitoxin complex"/>
    <property type="evidence" value="ECO:0007669"/>
    <property type="project" value="InterPro"/>
</dbReference>
<keyword evidence="2" id="KW-0540">Nuclease</keyword>
<dbReference type="InterPro" id="IPR037038">
    <property type="entry name" value="HepT-like_sf"/>
</dbReference>
<dbReference type="GO" id="GO:0004540">
    <property type="term" value="F:RNA nuclease activity"/>
    <property type="evidence" value="ECO:0007669"/>
    <property type="project" value="InterPro"/>
</dbReference>
<dbReference type="Proteomes" id="UP000633619">
    <property type="component" value="Unassembled WGS sequence"/>
</dbReference>
<dbReference type="EMBL" id="JAECVW010000006">
    <property type="protein sequence ID" value="MBH8595770.1"/>
    <property type="molecule type" value="Genomic_DNA"/>
</dbReference>
<dbReference type="RefSeq" id="WP_181732268.1">
    <property type="nucleotide sequence ID" value="NZ_JACEIR010000006.1"/>
</dbReference>
<evidence type="ECO:0000313" key="5">
    <source>
        <dbReference type="EMBL" id="MBH8595770.1"/>
    </source>
</evidence>
<sequence length="138" mass="16253">MVYDVDVERIEKQLEHLEQCAIVLERLGKEPSNTEDRFALERALHLAVECMIDVGTVMIDGFIMRDPGGYLDIVDILLDEKVIDSKVGNRVKEHVHLRDRLVRYYTEVDLDELKPFLKDSGLYREFRTQVQEYLKREL</sequence>
<comment type="similarity">
    <text evidence="4">Belongs to the HepT RNase toxin family.</text>
</comment>